<gene>
    <name evidence="3" type="ORF">B0A55_07084</name>
</gene>
<dbReference type="InterPro" id="IPR051642">
    <property type="entry name" value="SWI6-like"/>
</dbReference>
<feature type="compositionally biased region" description="Basic and acidic residues" evidence="1">
    <location>
        <begin position="469"/>
        <end position="491"/>
    </location>
</feature>
<dbReference type="GO" id="GO:0000981">
    <property type="term" value="F:DNA-binding transcription factor activity, RNA polymerase II-specific"/>
    <property type="evidence" value="ECO:0007669"/>
    <property type="project" value="UniProtKB-ARBA"/>
</dbReference>
<dbReference type="PANTHER" id="PTHR43828">
    <property type="entry name" value="ASPARAGINASE"/>
    <property type="match status" value="1"/>
</dbReference>
<feature type="region of interest" description="Disordered" evidence="1">
    <location>
        <begin position="1"/>
        <end position="35"/>
    </location>
</feature>
<dbReference type="GO" id="GO:0003677">
    <property type="term" value="F:DNA binding"/>
    <property type="evidence" value="ECO:0007669"/>
    <property type="project" value="InterPro"/>
</dbReference>
<dbReference type="AlphaFoldDB" id="A0A4U0XHI8"/>
<reference evidence="3 4" key="1">
    <citation type="submission" date="2017-03" db="EMBL/GenBank/DDBJ databases">
        <title>Genomes of endolithic fungi from Antarctica.</title>
        <authorList>
            <person name="Coleine C."/>
            <person name="Masonjones S."/>
            <person name="Stajich J.E."/>
        </authorList>
    </citation>
    <scope>NUCLEOTIDE SEQUENCE [LARGE SCALE GENOMIC DNA]</scope>
    <source>
        <strain evidence="3 4">CCFEE 5184</strain>
    </source>
</reference>
<dbReference type="Proteomes" id="UP000309340">
    <property type="component" value="Unassembled WGS sequence"/>
</dbReference>
<proteinExistence type="predicted"/>
<dbReference type="InterPro" id="IPR003163">
    <property type="entry name" value="Tscrpt_reg_HTH_APSES-type"/>
</dbReference>
<feature type="compositionally biased region" description="Basic and acidic residues" evidence="1">
    <location>
        <begin position="363"/>
        <end position="379"/>
    </location>
</feature>
<name>A0A4U0XHI8_9PEZI</name>
<dbReference type="EMBL" id="NAJQ01000238">
    <property type="protein sequence ID" value="TKA74115.1"/>
    <property type="molecule type" value="Genomic_DNA"/>
</dbReference>
<feature type="compositionally biased region" description="Low complexity" evidence="1">
    <location>
        <begin position="269"/>
        <end position="283"/>
    </location>
</feature>
<dbReference type="GO" id="GO:0033309">
    <property type="term" value="C:SBF transcription complex"/>
    <property type="evidence" value="ECO:0007669"/>
    <property type="project" value="TreeGrafter"/>
</dbReference>
<protein>
    <recommendedName>
        <fullName evidence="2">HTH APSES-type domain-containing protein</fullName>
    </recommendedName>
</protein>
<dbReference type="GO" id="GO:0030907">
    <property type="term" value="C:MBF transcription complex"/>
    <property type="evidence" value="ECO:0007669"/>
    <property type="project" value="TreeGrafter"/>
</dbReference>
<evidence type="ECO:0000313" key="4">
    <source>
        <dbReference type="Proteomes" id="UP000309340"/>
    </source>
</evidence>
<comment type="caution">
    <text evidence="3">The sequence shown here is derived from an EMBL/GenBank/DDBJ whole genome shotgun (WGS) entry which is preliminary data.</text>
</comment>
<dbReference type="Gene3D" id="3.10.260.10">
    <property type="entry name" value="Transcription regulator HTH, APSES-type DNA-binding domain"/>
    <property type="match status" value="1"/>
</dbReference>
<dbReference type="PANTHER" id="PTHR43828:SF5">
    <property type="entry name" value="TRANSCRIPTIONAL REPRESSOR XBP1"/>
    <property type="match status" value="1"/>
</dbReference>
<feature type="domain" description="HTH APSES-type" evidence="2">
    <location>
        <begin position="128"/>
        <end position="241"/>
    </location>
</feature>
<dbReference type="OrthoDB" id="5562739at2759"/>
<feature type="region of interest" description="Disordered" evidence="1">
    <location>
        <begin position="269"/>
        <end position="326"/>
    </location>
</feature>
<feature type="compositionally biased region" description="Low complexity" evidence="1">
    <location>
        <begin position="417"/>
        <end position="428"/>
    </location>
</feature>
<feature type="compositionally biased region" description="Polar residues" evidence="1">
    <location>
        <begin position="16"/>
        <end position="35"/>
    </location>
</feature>
<evidence type="ECO:0000256" key="1">
    <source>
        <dbReference type="SAM" id="MobiDB-lite"/>
    </source>
</evidence>
<dbReference type="SUPFAM" id="SSF54616">
    <property type="entry name" value="DNA-binding domain of Mlu1-box binding protein MBP1"/>
    <property type="match status" value="1"/>
</dbReference>
<dbReference type="STRING" id="329884.A0A4U0XHI8"/>
<evidence type="ECO:0000259" key="2">
    <source>
        <dbReference type="PROSITE" id="PS51299"/>
    </source>
</evidence>
<sequence length="543" mass="59244">MRGASISQPPTPAFTHVSSTASTPVPQTPVTATSSQQRTKLVKDAAIFVRGTPKEPVKYPPYECTEDSICLSDHAMEDLAQQQERFAVFPSGRGDEGLVADYQRHIPYSSEKKMFHGKTNRDAFEVFQYTFRVPPGTVKKQPENFHMKEHVVMWDYQVGLVRITPFFKALVYSKTTPGKAIAANPGLKELSHSITGGALAAQGYWMPYSCARALCLTFCYDIRWALTAIFGTSFIKECLHPTHSGFEKFKIDSEVLRCAQLEAEGWLSETSSRSGSPGSASNGQYGNGQLIPRSVPHLTTAPQPKQLRPRPTFKAGSPFESDSDHADANYTHAATGLDSPELSPNFPPVNTWRSLGLSASDAAPEKRIKMPTSAHEKLRSQKRRMSVQAVGEDAEYTAVSSSGRGGSESEGDEVEAGELTSPSPSSSSRGATTTKKKKRQRLEGEYRPTLSPAPASPPLMRSTHSTPVEMREAAEMTEAGTRETAEAREAEAGSTEAGRNVCLKYNATDARAARWLLNLSLRDSQLACGPRGMKGQKRKASAF</sequence>
<feature type="region of interest" description="Disordered" evidence="1">
    <location>
        <begin position="357"/>
        <end position="496"/>
    </location>
</feature>
<keyword evidence="4" id="KW-1185">Reference proteome</keyword>
<evidence type="ECO:0000313" key="3">
    <source>
        <dbReference type="EMBL" id="TKA74115.1"/>
    </source>
</evidence>
<organism evidence="3 4">
    <name type="scientific">Friedmanniomyces simplex</name>
    <dbReference type="NCBI Taxonomy" id="329884"/>
    <lineage>
        <taxon>Eukaryota</taxon>
        <taxon>Fungi</taxon>
        <taxon>Dikarya</taxon>
        <taxon>Ascomycota</taxon>
        <taxon>Pezizomycotina</taxon>
        <taxon>Dothideomycetes</taxon>
        <taxon>Dothideomycetidae</taxon>
        <taxon>Mycosphaerellales</taxon>
        <taxon>Teratosphaeriaceae</taxon>
        <taxon>Friedmanniomyces</taxon>
    </lineage>
</organism>
<accession>A0A4U0XHI8</accession>
<dbReference type="InterPro" id="IPR036887">
    <property type="entry name" value="HTH_APSES_sf"/>
</dbReference>
<dbReference type="PROSITE" id="PS51299">
    <property type="entry name" value="HTH_APSES"/>
    <property type="match status" value="1"/>
</dbReference>